<dbReference type="AlphaFoldDB" id="A0A4R4ZSG1"/>
<dbReference type="InterPro" id="IPR001944">
    <property type="entry name" value="Glycoside_Hdrlase_35"/>
</dbReference>
<evidence type="ECO:0000259" key="3">
    <source>
        <dbReference type="Pfam" id="PF01301"/>
    </source>
</evidence>
<keyword evidence="5" id="KW-1185">Reference proteome</keyword>
<name>A0A4R4ZSG1_9ACTN</name>
<dbReference type="GO" id="GO:0004553">
    <property type="term" value="F:hydrolase activity, hydrolyzing O-glycosyl compounds"/>
    <property type="evidence" value="ECO:0007669"/>
    <property type="project" value="InterPro"/>
</dbReference>
<dbReference type="EMBL" id="SMKX01000020">
    <property type="protein sequence ID" value="TDD60889.1"/>
    <property type="molecule type" value="Genomic_DNA"/>
</dbReference>
<dbReference type="Proteomes" id="UP000295124">
    <property type="component" value="Unassembled WGS sequence"/>
</dbReference>
<accession>A0A4R4ZSG1</accession>
<dbReference type="InterPro" id="IPR031330">
    <property type="entry name" value="Gly_Hdrlase_35_cat"/>
</dbReference>
<feature type="domain" description="Glycoside hydrolase 35 catalytic" evidence="3">
    <location>
        <begin position="8"/>
        <end position="305"/>
    </location>
</feature>
<gene>
    <name evidence="4" type="ORF">E1263_09475</name>
</gene>
<dbReference type="InterPro" id="IPR017853">
    <property type="entry name" value="GH"/>
</dbReference>
<organism evidence="4 5">
    <name type="scientific">Kribbella antibiotica</name>
    <dbReference type="NCBI Taxonomy" id="190195"/>
    <lineage>
        <taxon>Bacteria</taxon>
        <taxon>Bacillati</taxon>
        <taxon>Actinomycetota</taxon>
        <taxon>Actinomycetes</taxon>
        <taxon>Propionibacteriales</taxon>
        <taxon>Kribbellaceae</taxon>
        <taxon>Kribbella</taxon>
    </lineage>
</organism>
<proteinExistence type="inferred from homology"/>
<sequence length="840" mass="89577">MDARGIEIDGRSQVVLCASLFYFRLPREQWRARLDQVRASGYTCVDVYLPWNFHELAPGRWDFEGRRDVAAFLDLAHEVGLSVIARPGPYICSEWDGGALPAWLGLDPELQVRQNEPRFLTQVAAWFDQVLPIVAARQHSAGGPVIMVQLENELDFFDCTDRPGYLTALRDLALGHGITVPLIACAGQGDLYGATGDVTGVVPACNFYPDDQSPHIEAEVRRYRELLAERGQPLLVTETNRRHRTLRRLLISGATLIAPYLQSSGWNFGYTPSTGNWGDPGNFMSHSYDFGGYVSSTGQERIEYAEGQVFARLIDVLGPRLAVATRTAPAVEVSTDFPTSSSIGALELQGGGQLIAVPNLGTVDGTAVVAGVPVQVAAGACPLMPVGLPLDSWSAHTLAFASADLVGATKGVLVFSSAVPVTVVVDDTTVVVAIGERVRAADLELVALPPAEAARLAGVQPDGVLDFAPEPAHEVGAMTTVTSVRRRPAIAPSAAAGTYELPPTLESLGVFRGRGDYSTTVDLTGVDELLVAGAADIVDLAIGGAVRPPLVTYGANRRIDVRDLTGPVPIQATVEIWGHANFDDTRLPALQLGALRGLGTVWKIRAVHDVSALWTVSGHWAGQPAPVRQLGGWSSTRGGERVTYTRLVHSPTIAALLLRDLHEPVFVRINGADPVSVSAENPWVLLPAGSSQVAVTLPHDPSRAGLGTELLTLAPVTGWTCTVQDDELLTAFAVSASPGLTVELPLKLEPGEEAWLDVELAASEIGYVLRFEGTQVRVTAWSGGECIGRVWLGDRPAFSGGDPDVLWIPAGWAGLTLLLRGVGGPTSPELRTLRLEPPTI</sequence>
<dbReference type="PRINTS" id="PR00742">
    <property type="entry name" value="GLHYDRLASE35"/>
</dbReference>
<evidence type="ECO:0000256" key="2">
    <source>
        <dbReference type="RuleBase" id="RU003679"/>
    </source>
</evidence>
<dbReference type="Pfam" id="PF01301">
    <property type="entry name" value="Glyco_hydro_35"/>
    <property type="match status" value="1"/>
</dbReference>
<dbReference type="Gene3D" id="3.20.20.80">
    <property type="entry name" value="Glycosidases"/>
    <property type="match status" value="1"/>
</dbReference>
<comment type="similarity">
    <text evidence="1 2">Belongs to the glycosyl hydrolase 35 family.</text>
</comment>
<evidence type="ECO:0000313" key="5">
    <source>
        <dbReference type="Proteomes" id="UP000295124"/>
    </source>
</evidence>
<dbReference type="SUPFAM" id="SSF51445">
    <property type="entry name" value="(Trans)glycosidases"/>
    <property type="match status" value="1"/>
</dbReference>
<protein>
    <submittedName>
        <fullName evidence="4">Beta-galactosidase</fullName>
    </submittedName>
</protein>
<evidence type="ECO:0000256" key="1">
    <source>
        <dbReference type="ARBA" id="ARBA00009809"/>
    </source>
</evidence>
<dbReference type="PANTHER" id="PTHR23421">
    <property type="entry name" value="BETA-GALACTOSIDASE RELATED"/>
    <property type="match status" value="1"/>
</dbReference>
<comment type="caution">
    <text evidence="4">The sequence shown here is derived from an EMBL/GenBank/DDBJ whole genome shotgun (WGS) entry which is preliminary data.</text>
</comment>
<dbReference type="OrthoDB" id="9813184at2"/>
<evidence type="ECO:0000313" key="4">
    <source>
        <dbReference type="EMBL" id="TDD60889.1"/>
    </source>
</evidence>
<dbReference type="GO" id="GO:0005975">
    <property type="term" value="P:carbohydrate metabolic process"/>
    <property type="evidence" value="ECO:0007669"/>
    <property type="project" value="InterPro"/>
</dbReference>
<reference evidence="4 5" key="1">
    <citation type="submission" date="2019-03" db="EMBL/GenBank/DDBJ databases">
        <title>Draft genome sequences of novel Actinobacteria.</title>
        <authorList>
            <person name="Sahin N."/>
            <person name="Ay H."/>
            <person name="Saygin H."/>
        </authorList>
    </citation>
    <scope>NUCLEOTIDE SEQUENCE [LARGE SCALE GENOMIC DNA]</scope>
    <source>
        <strain evidence="4 5">JCM 13523</strain>
    </source>
</reference>